<evidence type="ECO:0000256" key="1">
    <source>
        <dbReference type="SAM" id="MobiDB-lite"/>
    </source>
</evidence>
<keyword evidence="5" id="KW-1185">Reference proteome</keyword>
<keyword evidence="2" id="KW-1133">Transmembrane helix</keyword>
<dbReference type="GO" id="GO:0006979">
    <property type="term" value="P:response to oxidative stress"/>
    <property type="evidence" value="ECO:0007669"/>
    <property type="project" value="InterPro"/>
</dbReference>
<name>A0AAJ0HFE9_9PEZI</name>
<feature type="transmembrane region" description="Helical" evidence="2">
    <location>
        <begin position="81"/>
        <end position="99"/>
    </location>
</feature>
<feature type="transmembrane region" description="Helical" evidence="2">
    <location>
        <begin position="807"/>
        <end position="831"/>
    </location>
</feature>
<evidence type="ECO:0000313" key="4">
    <source>
        <dbReference type="EMBL" id="KAK3349844.1"/>
    </source>
</evidence>
<dbReference type="PANTHER" id="PTHR37544:SF3">
    <property type="entry name" value="SPRAY"/>
    <property type="match status" value="1"/>
</dbReference>
<sequence>MDAPRQHETPGPFSERDEEPSTGAYLPRPAGKQRLWSPFFLRRAALVVFITFFIILMVVIAILFSLSNRKERLSSANPRLYYLWVYGPTAVFTFLTALWTPLDYRVKQMAPWVLMAKGFQPARDSLLLDYTDQINVASFYNSLRRGHWLVFFTIAGLFLIQIATVVSSGLFVSLETTVYRVDTPVTARDAFSASVLSAAGSKPATSVYGVVTSNLSYPFGTIDRFAFQLFDSPNAADSQITALVDVFESDLSCEVANITEPITRTKVRETPNTLPDVPSSGSAEITQISEKTEADITLDTPSCSNLSISVIEGRVFAYNGSTCGNIKGGGEKATRFVVVWGDWLAAESAPDDLEAPSPSFITLDPSPSFIILGGRAETTTLTKSVATTTSAKLGAATVSTKSSSSTKSTASGSKTATSKASSPTLQLAGLPTFVPSLALVCTPSYSIRKKNVELTQDANGHVQTYIPLDEGNGAVTNLPNITSWDILTEFVRSITESRKSLSLDMAGFIDTIITSSPTLARRSSEAQKEQALSKLFRLTTAQLANTYLKTPEQALITGTTKSQEPRLVVSVVSFWIMEALLLLLTLIAGYLFFKSTEIAAPSDPSTIAGLATVLANSKTAVSKLEDAGNMNEKLMGQLLEGDKFRTDTVASADNDRPIFRIEELEAPEAKPLLPVAGSPDPGNKQSTRASWYQPFAVTITGRVLILAVFPAMVVTLELLYRRSVQDDGLARIVEEDTMAHYAWTYVPTAVMVGLSLLLAALSSSVKLLSPYHSLRKGEAPANKSIAENQLRSVAVVSLWQASRNRKWAAVAAGLAAMLAPLLTIVVSGLLVTEPYITSDPARFQRLDTFNPNTTDISVGLRYANMVLANNLSDPLWTYQDLALPHLSDPSENNVPITAITYADIEGIPALRGRFNCTVATLEQLNCSADNPGSHASVGQLDGIYSKQNLEFNGTGYFGKMIGLKDQTGKADCPSIMVSFGHVLDSDIDAISYLACEPFVETVRVSAKFQFPSWELNVSSSSNEPTQPPAVVIDPKKYTNPEIFPSANLTDFLSKLMDASFANPAGEASSVNEDLGSMFPLVVYGRKGAPIADFTGADNTTRLIDAVESTFQIVMAQILNYARQPYNQPTVTTADDGSPETLISGTVIATNKGQFRLKQSPVSTRILEGLLGFMFVCVILTYALQRHSRRLLPKNPCSIAAMASLVAGSELLENIPPGAEWMSDEERRKAGVWEGMVFSLDWWAVREGRGGEGARRRFGIDFERVNGGRAK</sequence>
<comment type="caution">
    <text evidence="4">The sequence shown here is derived from an EMBL/GenBank/DDBJ whole genome shotgun (WGS) entry which is preliminary data.</text>
</comment>
<accession>A0AAJ0HFE9</accession>
<feature type="region of interest" description="Disordered" evidence="1">
    <location>
        <begin position="402"/>
        <end position="421"/>
    </location>
</feature>
<dbReference type="InterPro" id="IPR002016">
    <property type="entry name" value="Haem_peroxidase"/>
</dbReference>
<protein>
    <recommendedName>
        <fullName evidence="3">Plant heme peroxidase family profile domain-containing protein</fullName>
    </recommendedName>
</protein>
<reference evidence="4" key="2">
    <citation type="submission" date="2023-06" db="EMBL/GenBank/DDBJ databases">
        <authorList>
            <consortium name="Lawrence Berkeley National Laboratory"/>
            <person name="Haridas S."/>
            <person name="Hensen N."/>
            <person name="Bonometti L."/>
            <person name="Westerberg I."/>
            <person name="Brannstrom I.O."/>
            <person name="Guillou S."/>
            <person name="Cros-Aarteil S."/>
            <person name="Calhoun S."/>
            <person name="Kuo A."/>
            <person name="Mondo S."/>
            <person name="Pangilinan J."/>
            <person name="Riley R."/>
            <person name="Labutti K."/>
            <person name="Andreopoulos B."/>
            <person name="Lipzen A."/>
            <person name="Chen C."/>
            <person name="Yanf M."/>
            <person name="Daum C."/>
            <person name="Ng V."/>
            <person name="Clum A."/>
            <person name="Steindorff A."/>
            <person name="Ohm R."/>
            <person name="Martin F."/>
            <person name="Silar P."/>
            <person name="Natvig D."/>
            <person name="Lalanne C."/>
            <person name="Gautier V."/>
            <person name="Ament-Velasquez S.L."/>
            <person name="Kruys A."/>
            <person name="Hutchinson M.I."/>
            <person name="Powell A.J."/>
            <person name="Barry K."/>
            <person name="Miller A.N."/>
            <person name="Grigoriev I.V."/>
            <person name="Debuchy R."/>
            <person name="Gladieux P."/>
            <person name="Thoren M.H."/>
            <person name="Johannesson H."/>
        </authorList>
    </citation>
    <scope>NUCLEOTIDE SEQUENCE</scope>
    <source>
        <strain evidence="4">CBS 955.72</strain>
    </source>
</reference>
<proteinExistence type="predicted"/>
<gene>
    <name evidence="4" type="ORF">B0T25DRAFT_250244</name>
</gene>
<dbReference type="EMBL" id="JAUIQD010000005">
    <property type="protein sequence ID" value="KAK3349844.1"/>
    <property type="molecule type" value="Genomic_DNA"/>
</dbReference>
<feature type="transmembrane region" description="Helical" evidence="2">
    <location>
        <begin position="695"/>
        <end position="720"/>
    </location>
</feature>
<feature type="transmembrane region" description="Helical" evidence="2">
    <location>
        <begin position="567"/>
        <end position="593"/>
    </location>
</feature>
<dbReference type="PROSITE" id="PS50873">
    <property type="entry name" value="PEROXIDASE_4"/>
    <property type="match status" value="1"/>
</dbReference>
<evidence type="ECO:0000313" key="5">
    <source>
        <dbReference type="Proteomes" id="UP001275084"/>
    </source>
</evidence>
<organism evidence="4 5">
    <name type="scientific">Lasiosphaeria hispida</name>
    <dbReference type="NCBI Taxonomy" id="260671"/>
    <lineage>
        <taxon>Eukaryota</taxon>
        <taxon>Fungi</taxon>
        <taxon>Dikarya</taxon>
        <taxon>Ascomycota</taxon>
        <taxon>Pezizomycotina</taxon>
        <taxon>Sordariomycetes</taxon>
        <taxon>Sordariomycetidae</taxon>
        <taxon>Sordariales</taxon>
        <taxon>Lasiosphaeriaceae</taxon>
        <taxon>Lasiosphaeria</taxon>
    </lineage>
</organism>
<dbReference type="Pfam" id="PF11915">
    <property type="entry name" value="DUF3433"/>
    <property type="match status" value="2"/>
</dbReference>
<evidence type="ECO:0000256" key="2">
    <source>
        <dbReference type="SAM" id="Phobius"/>
    </source>
</evidence>
<dbReference type="GO" id="GO:0020037">
    <property type="term" value="F:heme binding"/>
    <property type="evidence" value="ECO:0007669"/>
    <property type="project" value="InterPro"/>
</dbReference>
<dbReference type="AlphaFoldDB" id="A0AAJ0HFE9"/>
<reference evidence="4" key="1">
    <citation type="journal article" date="2023" name="Mol. Phylogenet. Evol.">
        <title>Genome-scale phylogeny and comparative genomics of the fungal order Sordariales.</title>
        <authorList>
            <person name="Hensen N."/>
            <person name="Bonometti L."/>
            <person name="Westerberg I."/>
            <person name="Brannstrom I.O."/>
            <person name="Guillou S."/>
            <person name="Cros-Aarteil S."/>
            <person name="Calhoun S."/>
            <person name="Haridas S."/>
            <person name="Kuo A."/>
            <person name="Mondo S."/>
            <person name="Pangilinan J."/>
            <person name="Riley R."/>
            <person name="LaButti K."/>
            <person name="Andreopoulos B."/>
            <person name="Lipzen A."/>
            <person name="Chen C."/>
            <person name="Yan M."/>
            <person name="Daum C."/>
            <person name="Ng V."/>
            <person name="Clum A."/>
            <person name="Steindorff A."/>
            <person name="Ohm R.A."/>
            <person name="Martin F."/>
            <person name="Silar P."/>
            <person name="Natvig D.O."/>
            <person name="Lalanne C."/>
            <person name="Gautier V."/>
            <person name="Ament-Velasquez S.L."/>
            <person name="Kruys A."/>
            <person name="Hutchinson M.I."/>
            <person name="Powell A.J."/>
            <person name="Barry K."/>
            <person name="Miller A.N."/>
            <person name="Grigoriev I.V."/>
            <person name="Debuchy R."/>
            <person name="Gladieux P."/>
            <person name="Hiltunen Thoren M."/>
            <person name="Johannesson H."/>
        </authorList>
    </citation>
    <scope>NUCLEOTIDE SEQUENCE</scope>
    <source>
        <strain evidence="4">CBS 955.72</strain>
    </source>
</reference>
<dbReference type="Proteomes" id="UP001275084">
    <property type="component" value="Unassembled WGS sequence"/>
</dbReference>
<dbReference type="GO" id="GO:0004601">
    <property type="term" value="F:peroxidase activity"/>
    <property type="evidence" value="ECO:0007669"/>
    <property type="project" value="InterPro"/>
</dbReference>
<keyword evidence="2" id="KW-0472">Membrane</keyword>
<feature type="transmembrane region" description="Helical" evidence="2">
    <location>
        <begin position="44"/>
        <end position="66"/>
    </location>
</feature>
<feature type="transmembrane region" description="Helical" evidence="2">
    <location>
        <begin position="740"/>
        <end position="761"/>
    </location>
</feature>
<feature type="transmembrane region" description="Helical" evidence="2">
    <location>
        <begin position="148"/>
        <end position="172"/>
    </location>
</feature>
<feature type="transmembrane region" description="Helical" evidence="2">
    <location>
        <begin position="1165"/>
        <end position="1183"/>
    </location>
</feature>
<keyword evidence="2" id="KW-0812">Transmembrane</keyword>
<dbReference type="PANTHER" id="PTHR37544">
    <property type="entry name" value="SPRAY-RELATED"/>
    <property type="match status" value="1"/>
</dbReference>
<evidence type="ECO:0000259" key="3">
    <source>
        <dbReference type="PROSITE" id="PS50873"/>
    </source>
</evidence>
<feature type="region of interest" description="Disordered" evidence="1">
    <location>
        <begin position="1"/>
        <end position="26"/>
    </location>
</feature>
<feature type="domain" description="Plant heme peroxidase family profile" evidence="3">
    <location>
        <begin position="252"/>
        <end position="573"/>
    </location>
</feature>
<dbReference type="InterPro" id="IPR021840">
    <property type="entry name" value="DUF3433"/>
</dbReference>